<accession>A0A0A9ENI1</accession>
<evidence type="ECO:0000313" key="1">
    <source>
        <dbReference type="EMBL" id="JAE00554.1"/>
    </source>
</evidence>
<name>A0A0A9ENI1_ARUDO</name>
<reference evidence="1" key="1">
    <citation type="submission" date="2014-09" db="EMBL/GenBank/DDBJ databases">
        <authorList>
            <person name="Magalhaes I.L.F."/>
            <person name="Oliveira U."/>
            <person name="Santos F.R."/>
            <person name="Vidigal T.H.D.A."/>
            <person name="Brescovit A.D."/>
            <person name="Santos A.J."/>
        </authorList>
    </citation>
    <scope>NUCLEOTIDE SEQUENCE</scope>
    <source>
        <tissue evidence="1">Shoot tissue taken approximately 20 cm above the soil surface</tissue>
    </source>
</reference>
<dbReference type="EMBL" id="GBRH01197342">
    <property type="protein sequence ID" value="JAE00554.1"/>
    <property type="molecule type" value="Transcribed_RNA"/>
</dbReference>
<organism evidence="1">
    <name type="scientific">Arundo donax</name>
    <name type="common">Giant reed</name>
    <name type="synonym">Donax arundinaceus</name>
    <dbReference type="NCBI Taxonomy" id="35708"/>
    <lineage>
        <taxon>Eukaryota</taxon>
        <taxon>Viridiplantae</taxon>
        <taxon>Streptophyta</taxon>
        <taxon>Embryophyta</taxon>
        <taxon>Tracheophyta</taxon>
        <taxon>Spermatophyta</taxon>
        <taxon>Magnoliopsida</taxon>
        <taxon>Liliopsida</taxon>
        <taxon>Poales</taxon>
        <taxon>Poaceae</taxon>
        <taxon>PACMAD clade</taxon>
        <taxon>Arundinoideae</taxon>
        <taxon>Arundineae</taxon>
        <taxon>Arundo</taxon>
    </lineage>
</organism>
<proteinExistence type="predicted"/>
<sequence>MRSRRITI</sequence>
<reference evidence="1" key="2">
    <citation type="journal article" date="2015" name="Data Brief">
        <title>Shoot transcriptome of the giant reed, Arundo donax.</title>
        <authorList>
            <person name="Barrero R.A."/>
            <person name="Guerrero F.D."/>
            <person name="Moolhuijzen P."/>
            <person name="Goolsby J.A."/>
            <person name="Tidwell J."/>
            <person name="Bellgard S.E."/>
            <person name="Bellgard M.I."/>
        </authorList>
    </citation>
    <scope>NUCLEOTIDE SEQUENCE</scope>
    <source>
        <tissue evidence="1">Shoot tissue taken approximately 20 cm above the soil surface</tissue>
    </source>
</reference>
<protein>
    <submittedName>
        <fullName evidence="1">Uncharacterized protein</fullName>
    </submittedName>
</protein>